<dbReference type="AlphaFoldDB" id="A0A1I5KCD1"/>
<dbReference type="SUPFAM" id="SSF103481">
    <property type="entry name" value="Multidrug resistance efflux transporter EmrE"/>
    <property type="match status" value="2"/>
</dbReference>
<feature type="transmembrane region" description="Helical" evidence="6">
    <location>
        <begin position="229"/>
        <end position="248"/>
    </location>
</feature>
<evidence type="ECO:0000313" key="9">
    <source>
        <dbReference type="Proteomes" id="UP000182692"/>
    </source>
</evidence>
<name>A0A1I5KCD1_9GAMM</name>
<gene>
    <name evidence="8" type="ORF">SAMN03084138_00577</name>
</gene>
<keyword evidence="3 6" id="KW-0812">Transmembrane</keyword>
<feature type="transmembrane region" description="Helical" evidence="6">
    <location>
        <begin position="112"/>
        <end position="132"/>
    </location>
</feature>
<dbReference type="InterPro" id="IPR037185">
    <property type="entry name" value="EmrE-like"/>
</dbReference>
<evidence type="ECO:0000259" key="7">
    <source>
        <dbReference type="Pfam" id="PF00892"/>
    </source>
</evidence>
<evidence type="ECO:0000256" key="4">
    <source>
        <dbReference type="ARBA" id="ARBA00022989"/>
    </source>
</evidence>
<dbReference type="Proteomes" id="UP000182692">
    <property type="component" value="Unassembled WGS sequence"/>
</dbReference>
<organism evidence="8 9">
    <name type="scientific">Enterovibrio norvegicus DSM 15893</name>
    <dbReference type="NCBI Taxonomy" id="1121869"/>
    <lineage>
        <taxon>Bacteria</taxon>
        <taxon>Pseudomonadati</taxon>
        <taxon>Pseudomonadota</taxon>
        <taxon>Gammaproteobacteria</taxon>
        <taxon>Vibrionales</taxon>
        <taxon>Vibrionaceae</taxon>
        <taxon>Enterovibrio</taxon>
    </lineage>
</organism>
<evidence type="ECO:0000256" key="2">
    <source>
        <dbReference type="ARBA" id="ARBA00007362"/>
    </source>
</evidence>
<dbReference type="RefSeq" id="WP_074925218.1">
    <property type="nucleotide sequence ID" value="NZ_FOWR01000003.1"/>
</dbReference>
<dbReference type="Gene3D" id="1.10.3730.20">
    <property type="match status" value="1"/>
</dbReference>
<dbReference type="GO" id="GO:0016020">
    <property type="term" value="C:membrane"/>
    <property type="evidence" value="ECO:0007669"/>
    <property type="project" value="UniProtKB-SubCell"/>
</dbReference>
<comment type="subcellular location">
    <subcellularLocation>
        <location evidence="1">Membrane</location>
        <topology evidence="1">Multi-pass membrane protein</topology>
    </subcellularLocation>
</comment>
<feature type="domain" description="EamA" evidence="7">
    <location>
        <begin position="3"/>
        <end position="129"/>
    </location>
</feature>
<proteinExistence type="inferred from homology"/>
<feature type="transmembrane region" description="Helical" evidence="6">
    <location>
        <begin position="86"/>
        <end position="105"/>
    </location>
</feature>
<comment type="similarity">
    <text evidence="2">Belongs to the EamA transporter family.</text>
</comment>
<protein>
    <submittedName>
        <fullName evidence="8">Probable blue pigment (Indigoidine) exporter</fullName>
    </submittedName>
</protein>
<keyword evidence="5 6" id="KW-0472">Membrane</keyword>
<feature type="transmembrane region" description="Helical" evidence="6">
    <location>
        <begin position="29"/>
        <end position="48"/>
    </location>
</feature>
<reference evidence="8 9" key="1">
    <citation type="submission" date="2016-10" db="EMBL/GenBank/DDBJ databases">
        <authorList>
            <person name="de Groot N.N."/>
        </authorList>
    </citation>
    <scope>NUCLEOTIDE SEQUENCE [LARGE SCALE GENOMIC DNA]</scope>
    <source>
        <strain evidence="8 9">DSM 15893</strain>
    </source>
</reference>
<feature type="transmembrane region" description="Helical" evidence="6">
    <location>
        <begin position="60"/>
        <end position="80"/>
    </location>
</feature>
<dbReference type="EMBL" id="FOWR01000003">
    <property type="protein sequence ID" value="SFO82700.1"/>
    <property type="molecule type" value="Genomic_DNA"/>
</dbReference>
<evidence type="ECO:0000313" key="8">
    <source>
        <dbReference type="EMBL" id="SFO82700.1"/>
    </source>
</evidence>
<dbReference type="Pfam" id="PF00892">
    <property type="entry name" value="EamA"/>
    <property type="match status" value="2"/>
</dbReference>
<dbReference type="PANTHER" id="PTHR32322">
    <property type="entry name" value="INNER MEMBRANE TRANSPORTER"/>
    <property type="match status" value="1"/>
</dbReference>
<keyword evidence="4 6" id="KW-1133">Transmembrane helix</keyword>
<sequence>MINYLLAATVPILWGSTYAAVSLFLHDMSPFWVAVWRALPAGLLLMLLKPGKPPLPFGKLTLLTTFNIVAFFPLLFIAAYRLPGSVAGTLGATLPLQLMFMQWLVEGKKPELKMLSLALLGLSGVVLILNPTADIDPIGAAAALAATALVARATLWLKNWPVTDIFRLTAWQLTLGGLMLAPIAFLVEGAPKPITLDALPGIVWVSVLNSAFAYWAFSRSIKRIGPDAMAMISMLNPVAAVTLGILLVGESLGPLQWIGIGLVLLSLLLMGRSKRRLAKIAAQKASLG</sequence>
<feature type="transmembrane region" description="Helical" evidence="6">
    <location>
        <begin position="254"/>
        <end position="271"/>
    </location>
</feature>
<evidence type="ECO:0000256" key="5">
    <source>
        <dbReference type="ARBA" id="ARBA00023136"/>
    </source>
</evidence>
<dbReference type="STRING" id="1121869.SAMN03084138_00577"/>
<dbReference type="GeneID" id="35872896"/>
<dbReference type="OrthoDB" id="5430053at2"/>
<evidence type="ECO:0000256" key="3">
    <source>
        <dbReference type="ARBA" id="ARBA00022692"/>
    </source>
</evidence>
<dbReference type="InterPro" id="IPR000620">
    <property type="entry name" value="EamA_dom"/>
</dbReference>
<accession>A0A1I5KCD1</accession>
<evidence type="ECO:0000256" key="1">
    <source>
        <dbReference type="ARBA" id="ARBA00004141"/>
    </source>
</evidence>
<feature type="domain" description="EamA" evidence="7">
    <location>
        <begin position="139"/>
        <end position="270"/>
    </location>
</feature>
<evidence type="ECO:0000256" key="6">
    <source>
        <dbReference type="SAM" id="Phobius"/>
    </source>
</evidence>
<dbReference type="InterPro" id="IPR050638">
    <property type="entry name" value="AA-Vitamin_Transporters"/>
</dbReference>
<feature type="transmembrane region" description="Helical" evidence="6">
    <location>
        <begin position="199"/>
        <end position="217"/>
    </location>
</feature>
<dbReference type="PANTHER" id="PTHR32322:SF2">
    <property type="entry name" value="EAMA DOMAIN-CONTAINING PROTEIN"/>
    <property type="match status" value="1"/>
</dbReference>
<feature type="transmembrane region" description="Helical" evidence="6">
    <location>
        <begin position="169"/>
        <end position="187"/>
    </location>
</feature>
<feature type="transmembrane region" description="Helical" evidence="6">
    <location>
        <begin position="138"/>
        <end position="157"/>
    </location>
</feature>